<dbReference type="PANTHER" id="PTHR47284:SF3">
    <property type="entry name" value="FATTY-ACID-BINDING PROTEIN 2"/>
    <property type="match status" value="1"/>
</dbReference>
<comment type="caution">
    <text evidence="2">The sequence shown here is derived from an EMBL/GenBank/DDBJ whole genome shotgun (WGS) entry which is preliminary data.</text>
</comment>
<reference evidence="2 3" key="1">
    <citation type="submission" date="2023-08" db="EMBL/GenBank/DDBJ databases">
        <title>Black Yeasts Isolated from many extreme environments.</title>
        <authorList>
            <person name="Coleine C."/>
            <person name="Stajich J.E."/>
            <person name="Selbmann L."/>
        </authorList>
    </citation>
    <scope>NUCLEOTIDE SEQUENCE [LARGE SCALE GENOMIC DNA]</scope>
    <source>
        <strain evidence="2 3">CCFEE 5885</strain>
    </source>
</reference>
<dbReference type="InterPro" id="IPR016087">
    <property type="entry name" value="Chalcone_isomerase"/>
</dbReference>
<proteinExistence type="predicted"/>
<accession>A0ABR0KHQ3</accession>
<dbReference type="InterPro" id="IPR016088">
    <property type="entry name" value="Chalcone_isomerase_3-sand"/>
</dbReference>
<dbReference type="Pfam" id="PF16035">
    <property type="entry name" value="Chalcone_2"/>
    <property type="match status" value="1"/>
</dbReference>
<dbReference type="EMBL" id="JAVRRG010000029">
    <property type="protein sequence ID" value="KAK5095247.1"/>
    <property type="molecule type" value="Genomic_DNA"/>
</dbReference>
<protein>
    <recommendedName>
        <fullName evidence="1">Chalcone isomerase domain-containing protein</fullName>
    </recommendedName>
</protein>
<dbReference type="InterPro" id="IPR036298">
    <property type="entry name" value="Chalcone_isomerase_sf"/>
</dbReference>
<organism evidence="2 3">
    <name type="scientific">Lithohypha guttulata</name>
    <dbReference type="NCBI Taxonomy" id="1690604"/>
    <lineage>
        <taxon>Eukaryota</taxon>
        <taxon>Fungi</taxon>
        <taxon>Dikarya</taxon>
        <taxon>Ascomycota</taxon>
        <taxon>Pezizomycotina</taxon>
        <taxon>Eurotiomycetes</taxon>
        <taxon>Chaetothyriomycetidae</taxon>
        <taxon>Chaetothyriales</taxon>
        <taxon>Trichomeriaceae</taxon>
        <taxon>Lithohypha</taxon>
    </lineage>
</organism>
<evidence type="ECO:0000313" key="2">
    <source>
        <dbReference type="EMBL" id="KAK5095247.1"/>
    </source>
</evidence>
<gene>
    <name evidence="2" type="ORF">LTR24_003214</name>
</gene>
<dbReference type="Gene3D" id="3.50.70.10">
    <property type="match status" value="1"/>
</dbReference>
<feature type="domain" description="Chalcone isomerase" evidence="1">
    <location>
        <begin position="161"/>
        <end position="368"/>
    </location>
</feature>
<name>A0ABR0KHQ3_9EURO</name>
<dbReference type="PANTHER" id="PTHR47284">
    <property type="entry name" value="FATTY-ACID-BINDING PROTEIN 2"/>
    <property type="match status" value="1"/>
</dbReference>
<evidence type="ECO:0000313" key="3">
    <source>
        <dbReference type="Proteomes" id="UP001345013"/>
    </source>
</evidence>
<keyword evidence="3" id="KW-1185">Reference proteome</keyword>
<dbReference type="Proteomes" id="UP001345013">
    <property type="component" value="Unassembled WGS sequence"/>
</dbReference>
<sequence>MQSSPLQTLVTRHVCTCARRNATLRPFTRAFVTSAARRGNAPIPSFVGSPDDLKRKYQPKHEEHDRAKIEHAQIKSKNRKATAGIIVTTLAMFGTVFFWPGETKLVKNDGPAPNVPGVIPDTSLAVDTVETGTSSVPTFPKMISLAEGNEGSDSMPIQGDQEYQLIGLGIRTVSFLGIQVYVVGMYIAVPDIATLQERLIRTQDPVATTLVPGEKDKLRDSLLDAERSEDIWNEILRDGKIRSVFRIVPTRNTDFSHLKDGFLRQLTAKTQHFSASKNDHSFSDEAFGQSVDQFKALFSLAPRKNLPKGEILLLSRDAKGRLQAYYEDPKGNRTKFGNIMDERISRLVWLQYLSGKTPSSEGARKSVVDGVMEYVARPVGTVATQVL</sequence>
<dbReference type="SUPFAM" id="SSF54626">
    <property type="entry name" value="Chalcone isomerase"/>
    <property type="match status" value="1"/>
</dbReference>
<evidence type="ECO:0000259" key="1">
    <source>
        <dbReference type="Pfam" id="PF16035"/>
    </source>
</evidence>